<gene>
    <name evidence="11" type="ORF">D910_11376</name>
</gene>
<keyword evidence="4" id="KW-0479">Metal-binding</keyword>
<dbReference type="Proteomes" id="UP000030742">
    <property type="component" value="Unassembled WGS sequence"/>
</dbReference>
<dbReference type="PROSITE" id="PS00133">
    <property type="entry name" value="CARBOXYPEPT_ZN_2"/>
    <property type="match status" value="1"/>
</dbReference>
<dbReference type="PROSITE" id="PS00132">
    <property type="entry name" value="CARBOXYPEPT_ZN_1"/>
    <property type="match status" value="1"/>
</dbReference>
<dbReference type="PANTHER" id="PTHR11532">
    <property type="entry name" value="PROTEASE M14 CARBOXYPEPTIDASE"/>
    <property type="match status" value="1"/>
</dbReference>
<evidence type="ECO:0000256" key="1">
    <source>
        <dbReference type="ARBA" id="ARBA00001947"/>
    </source>
</evidence>
<dbReference type="GO" id="GO:0016485">
    <property type="term" value="P:protein processing"/>
    <property type="evidence" value="ECO:0007669"/>
    <property type="project" value="TreeGrafter"/>
</dbReference>
<dbReference type="PANTHER" id="PTHR11532:SF93">
    <property type="entry name" value="CARBOXYPEPTIDASE E"/>
    <property type="match status" value="1"/>
</dbReference>
<feature type="domain" description="Peptidase M14" evidence="10">
    <location>
        <begin position="33"/>
        <end position="393"/>
    </location>
</feature>
<feature type="chain" id="PRO_5004656200" description="Peptidase M14 domain-containing protein" evidence="9">
    <location>
        <begin position="30"/>
        <end position="529"/>
    </location>
</feature>
<feature type="active site" description="Proton donor/acceptor" evidence="8">
    <location>
        <position position="363"/>
    </location>
</feature>
<dbReference type="SUPFAM" id="SSF53187">
    <property type="entry name" value="Zn-dependent exopeptidases"/>
    <property type="match status" value="1"/>
</dbReference>
<dbReference type="SUPFAM" id="SSF49464">
    <property type="entry name" value="Carboxypeptidase regulatory domain-like"/>
    <property type="match status" value="1"/>
</dbReference>
<feature type="signal peptide" evidence="9">
    <location>
        <begin position="1"/>
        <end position="29"/>
    </location>
</feature>
<evidence type="ECO:0000256" key="8">
    <source>
        <dbReference type="PROSITE-ProRule" id="PRU01379"/>
    </source>
</evidence>
<dbReference type="CDD" id="cd11308">
    <property type="entry name" value="Peptidase_M14NE-CP-C_like"/>
    <property type="match status" value="1"/>
</dbReference>
<name>U4UJ45_DENPD</name>
<comment type="cofactor">
    <cofactor evidence="1">
        <name>Zn(2+)</name>
        <dbReference type="ChEBI" id="CHEBI:29105"/>
    </cofactor>
</comment>
<dbReference type="PROSITE" id="PS52035">
    <property type="entry name" value="PEPTIDASE_M14"/>
    <property type="match status" value="1"/>
</dbReference>
<dbReference type="InterPro" id="IPR057246">
    <property type="entry name" value="CARBOXYPEPT_ZN_1"/>
</dbReference>
<keyword evidence="3" id="KW-0121">Carboxypeptidase</keyword>
<evidence type="ECO:0000259" key="10">
    <source>
        <dbReference type="PROSITE" id="PS52035"/>
    </source>
</evidence>
<dbReference type="InterPro" id="IPR057247">
    <property type="entry name" value="CARBOXYPEPT_ZN_2"/>
</dbReference>
<dbReference type="SMART" id="SM00631">
    <property type="entry name" value="Zn_pept"/>
    <property type="match status" value="1"/>
</dbReference>
<comment type="similarity">
    <text evidence="2 8">Belongs to the peptidase M14 family.</text>
</comment>
<keyword evidence="5" id="KW-0378">Hydrolase</keyword>
<evidence type="ECO:0000256" key="6">
    <source>
        <dbReference type="ARBA" id="ARBA00022833"/>
    </source>
</evidence>
<dbReference type="PRINTS" id="PR00765">
    <property type="entry name" value="CRBOXYPTASEA"/>
</dbReference>
<dbReference type="CDD" id="cd03858">
    <property type="entry name" value="M14_CP_N-E_like"/>
    <property type="match status" value="1"/>
</dbReference>
<dbReference type="GO" id="GO:0006518">
    <property type="term" value="P:peptide metabolic process"/>
    <property type="evidence" value="ECO:0007669"/>
    <property type="project" value="TreeGrafter"/>
</dbReference>
<keyword evidence="3" id="KW-0645">Protease</keyword>
<dbReference type="Pfam" id="PF13620">
    <property type="entry name" value="CarboxypepD_reg"/>
    <property type="match status" value="1"/>
</dbReference>
<keyword evidence="6" id="KW-0862">Zinc</keyword>
<dbReference type="GO" id="GO:0005615">
    <property type="term" value="C:extracellular space"/>
    <property type="evidence" value="ECO:0007669"/>
    <property type="project" value="TreeGrafter"/>
</dbReference>
<sequence>MFNVRMEGFRFSSQLFILLIAVCIGVSSGFEFKHHDNQELFNVLRDVNIKCKNITRVYALNEGSVLGIPLYVIEFSTKPGRHEVCKYLIYIAMKHTTNIQPNFNVICSFCYHFLQAIYQKKPFKFHLLLKPEFKYIANMHGNEVLGRELLLKLADYLCDEYRTGNPHIKELIETTRIHLMPSMNPDGWQLATDTGGHDYLIGRTNNNSVDLNRNFPDLDRIVFDNEYENSDKNNHLLEQLTKLNDPLQPETRAVIRLIMQIPFVLSANLHGGDLVANYPYDESRSGSQSNEYAATPDDETFRHLALAYSSRHPDMASQHRKGCVDSQFAKQGGITNGAQWYSLQGGMQDFNYLSSNDFELTLELGCEKYPPPEDLQLEWERNKEALINYIWQSHIGIKGVVYDAKTKQPISNAIIHVANVTGVESIDIKHDITSVYGGDYYRLLTPGTYKVTVYKDGYVPHTKLVTVTNPSFTQALRVDFPLKATASISFIESNNFIQPKIEDQYAARNRDWATWVEEREPILEPIAIA</sequence>
<dbReference type="OrthoDB" id="10249045at2759"/>
<evidence type="ECO:0000256" key="5">
    <source>
        <dbReference type="ARBA" id="ARBA00022801"/>
    </source>
</evidence>
<dbReference type="FunFam" id="2.60.40.1120:FF:000019">
    <property type="entry name" value="Carboxypeptidase D"/>
    <property type="match status" value="1"/>
</dbReference>
<reference evidence="11 12" key="1">
    <citation type="journal article" date="2013" name="Genome Biol.">
        <title>Draft genome of the mountain pine beetle, Dendroctonus ponderosae Hopkins, a major forest pest.</title>
        <authorList>
            <person name="Keeling C.I."/>
            <person name="Yuen M.M."/>
            <person name="Liao N.Y."/>
            <person name="Docking T.R."/>
            <person name="Chan S.K."/>
            <person name="Taylor G.A."/>
            <person name="Palmquist D.L."/>
            <person name="Jackman S.D."/>
            <person name="Nguyen A."/>
            <person name="Li M."/>
            <person name="Henderson H."/>
            <person name="Janes J.K."/>
            <person name="Zhao Y."/>
            <person name="Pandoh P."/>
            <person name="Moore R."/>
            <person name="Sperling F.A."/>
            <person name="Huber D.P."/>
            <person name="Birol I."/>
            <person name="Jones S.J."/>
            <person name="Bohlmann J."/>
        </authorList>
    </citation>
    <scope>NUCLEOTIDE SEQUENCE</scope>
</reference>
<dbReference type="Gene3D" id="3.40.630.10">
    <property type="entry name" value="Zn peptidases"/>
    <property type="match status" value="1"/>
</dbReference>
<organism evidence="11 12">
    <name type="scientific">Dendroctonus ponderosae</name>
    <name type="common">Mountain pine beetle</name>
    <dbReference type="NCBI Taxonomy" id="77166"/>
    <lineage>
        <taxon>Eukaryota</taxon>
        <taxon>Metazoa</taxon>
        <taxon>Ecdysozoa</taxon>
        <taxon>Arthropoda</taxon>
        <taxon>Hexapoda</taxon>
        <taxon>Insecta</taxon>
        <taxon>Pterygota</taxon>
        <taxon>Neoptera</taxon>
        <taxon>Endopterygota</taxon>
        <taxon>Coleoptera</taxon>
        <taxon>Polyphaga</taxon>
        <taxon>Cucujiformia</taxon>
        <taxon>Curculionidae</taxon>
        <taxon>Scolytinae</taxon>
        <taxon>Dendroctonus</taxon>
    </lineage>
</organism>
<dbReference type="Pfam" id="PF00246">
    <property type="entry name" value="Peptidase_M14"/>
    <property type="match status" value="1"/>
</dbReference>
<dbReference type="EMBL" id="KB632379">
    <property type="protein sequence ID" value="ERL94094.1"/>
    <property type="molecule type" value="Genomic_DNA"/>
</dbReference>
<dbReference type="Gene3D" id="2.60.40.1120">
    <property type="entry name" value="Carboxypeptidase-like, regulatory domain"/>
    <property type="match status" value="1"/>
</dbReference>
<keyword evidence="7" id="KW-0325">Glycoprotein</keyword>
<keyword evidence="9" id="KW-0732">Signal</keyword>
<dbReference type="InterPro" id="IPR008969">
    <property type="entry name" value="CarboxyPept-like_regulatory"/>
</dbReference>
<protein>
    <recommendedName>
        <fullName evidence="10">Peptidase M14 domain-containing protein</fullName>
    </recommendedName>
</protein>
<dbReference type="GO" id="GO:0008270">
    <property type="term" value="F:zinc ion binding"/>
    <property type="evidence" value="ECO:0007669"/>
    <property type="project" value="InterPro"/>
</dbReference>
<accession>U4UJ45</accession>
<proteinExistence type="inferred from homology"/>
<dbReference type="MEROPS" id="M14.005"/>
<dbReference type="GO" id="GO:0004181">
    <property type="term" value="F:metallocarboxypeptidase activity"/>
    <property type="evidence" value="ECO:0007669"/>
    <property type="project" value="InterPro"/>
</dbReference>
<evidence type="ECO:0000256" key="3">
    <source>
        <dbReference type="ARBA" id="ARBA00022645"/>
    </source>
</evidence>
<evidence type="ECO:0000256" key="7">
    <source>
        <dbReference type="ARBA" id="ARBA00023180"/>
    </source>
</evidence>
<evidence type="ECO:0000313" key="12">
    <source>
        <dbReference type="Proteomes" id="UP000030742"/>
    </source>
</evidence>
<dbReference type="STRING" id="77166.U4UJ45"/>
<dbReference type="AlphaFoldDB" id="U4UJ45"/>
<dbReference type="InterPro" id="IPR050753">
    <property type="entry name" value="Peptidase_M14_domain"/>
</dbReference>
<evidence type="ECO:0000256" key="4">
    <source>
        <dbReference type="ARBA" id="ARBA00022723"/>
    </source>
</evidence>
<dbReference type="InterPro" id="IPR000834">
    <property type="entry name" value="Peptidase_M14"/>
</dbReference>
<evidence type="ECO:0000313" key="11">
    <source>
        <dbReference type="EMBL" id="ERL94094.1"/>
    </source>
</evidence>
<evidence type="ECO:0000256" key="2">
    <source>
        <dbReference type="ARBA" id="ARBA00005988"/>
    </source>
</evidence>
<evidence type="ECO:0000256" key="9">
    <source>
        <dbReference type="SAM" id="SignalP"/>
    </source>
</evidence>